<proteinExistence type="predicted"/>
<dbReference type="Proteomes" id="UP000248795">
    <property type="component" value="Unassembled WGS sequence"/>
</dbReference>
<evidence type="ECO:0000313" key="1">
    <source>
        <dbReference type="EMBL" id="PZF75258.1"/>
    </source>
</evidence>
<dbReference type="AlphaFoldDB" id="A0A2W2B582"/>
<comment type="caution">
    <text evidence="1">The sequence shown here is derived from an EMBL/GenBank/DDBJ whole genome shotgun (WGS) entry which is preliminary data.</text>
</comment>
<accession>A0A2W2B582</accession>
<reference evidence="2" key="1">
    <citation type="submission" date="2018-06" db="EMBL/GenBank/DDBJ databases">
        <title>Aestuariibacter litoralis strain KCTC 52945T.</title>
        <authorList>
            <person name="Li X."/>
            <person name="Salam N."/>
            <person name="Li J.-L."/>
            <person name="Chen Y.-M."/>
            <person name="Yang Z.-W."/>
            <person name="Zhang L.-Y."/>
            <person name="Han M.-X."/>
            <person name="Xiao M."/>
            <person name="Li W.-J."/>
        </authorList>
    </citation>
    <scope>NUCLEOTIDE SEQUENCE [LARGE SCALE GENOMIC DNA]</scope>
    <source>
        <strain evidence="2">KCTC 52945</strain>
    </source>
</reference>
<dbReference type="EMBL" id="QKVK01000013">
    <property type="protein sequence ID" value="PZF75258.1"/>
    <property type="molecule type" value="Genomic_DNA"/>
</dbReference>
<organism evidence="1 2">
    <name type="scientific">Aestuariivirga litoralis</name>
    <dbReference type="NCBI Taxonomy" id="2650924"/>
    <lineage>
        <taxon>Bacteria</taxon>
        <taxon>Pseudomonadati</taxon>
        <taxon>Pseudomonadota</taxon>
        <taxon>Alphaproteobacteria</taxon>
        <taxon>Hyphomicrobiales</taxon>
        <taxon>Aestuariivirgaceae</taxon>
        <taxon>Aestuariivirga</taxon>
    </lineage>
</organism>
<protein>
    <submittedName>
        <fullName evidence="1">Uncharacterized protein</fullName>
    </submittedName>
</protein>
<sequence length="159" mass="17058">MVTVTGRHQDEQVALAADAAAFGTAHLDFFDTLLNQLLNVTGVDEKKFNGLIQTITGLHPQDHVEAMLASQMAAIHLATMDQARRVMHCTGAEAREIAERALNRLSRTFTAQVEALKKYRSTADQRITVTHVSVGNGGQAIVGNVATGGSSSKMEDTTP</sequence>
<evidence type="ECO:0000313" key="2">
    <source>
        <dbReference type="Proteomes" id="UP000248795"/>
    </source>
</evidence>
<gene>
    <name evidence="1" type="ORF">DK847_19355</name>
</gene>
<name>A0A2W2B582_9HYPH</name>
<keyword evidence="2" id="KW-1185">Reference proteome</keyword>